<dbReference type="PANTHER" id="PTHR31343:SF42">
    <property type="entry name" value="T15D22.8"/>
    <property type="match status" value="1"/>
</dbReference>
<keyword evidence="3" id="KW-1185">Reference proteome</keyword>
<feature type="compositionally biased region" description="Basic and acidic residues" evidence="1">
    <location>
        <begin position="51"/>
        <end position="74"/>
    </location>
</feature>
<feature type="compositionally biased region" description="Basic and acidic residues" evidence="1">
    <location>
        <begin position="23"/>
        <end position="40"/>
    </location>
</feature>
<reference evidence="2" key="1">
    <citation type="submission" date="2023-10" db="EMBL/GenBank/DDBJ databases">
        <title>Chromosome-level genome of the transformable northern wattle, Acacia crassicarpa.</title>
        <authorList>
            <person name="Massaro I."/>
            <person name="Sinha N.R."/>
            <person name="Poethig S."/>
            <person name="Leichty A.R."/>
        </authorList>
    </citation>
    <scope>NUCLEOTIDE SEQUENCE</scope>
    <source>
        <strain evidence="2">Acra3RX</strain>
        <tissue evidence="2">Leaf</tissue>
    </source>
</reference>
<accession>A0AAE1MHU2</accession>
<dbReference type="InterPro" id="IPR008507">
    <property type="entry name" value="DUF789"/>
</dbReference>
<feature type="region of interest" description="Disordered" evidence="1">
    <location>
        <begin position="23"/>
        <end position="83"/>
    </location>
</feature>
<feature type="region of interest" description="Disordered" evidence="1">
    <location>
        <begin position="174"/>
        <end position="207"/>
    </location>
</feature>
<protein>
    <submittedName>
        <fullName evidence="2">Uncharacterized protein</fullName>
    </submittedName>
</protein>
<evidence type="ECO:0000313" key="2">
    <source>
        <dbReference type="EMBL" id="KAK4260786.1"/>
    </source>
</evidence>
<organism evidence="2 3">
    <name type="scientific">Acacia crassicarpa</name>
    <name type="common">northern wattle</name>
    <dbReference type="NCBI Taxonomy" id="499986"/>
    <lineage>
        <taxon>Eukaryota</taxon>
        <taxon>Viridiplantae</taxon>
        <taxon>Streptophyta</taxon>
        <taxon>Embryophyta</taxon>
        <taxon>Tracheophyta</taxon>
        <taxon>Spermatophyta</taxon>
        <taxon>Magnoliopsida</taxon>
        <taxon>eudicotyledons</taxon>
        <taxon>Gunneridae</taxon>
        <taxon>Pentapetalae</taxon>
        <taxon>rosids</taxon>
        <taxon>fabids</taxon>
        <taxon>Fabales</taxon>
        <taxon>Fabaceae</taxon>
        <taxon>Caesalpinioideae</taxon>
        <taxon>mimosoid clade</taxon>
        <taxon>Acacieae</taxon>
        <taxon>Acacia</taxon>
    </lineage>
</organism>
<evidence type="ECO:0000313" key="3">
    <source>
        <dbReference type="Proteomes" id="UP001293593"/>
    </source>
</evidence>
<comment type="caution">
    <text evidence="2">The sequence shown here is derived from an EMBL/GenBank/DDBJ whole genome shotgun (WGS) entry which is preliminary data.</text>
</comment>
<proteinExistence type="predicted"/>
<dbReference type="Proteomes" id="UP001293593">
    <property type="component" value="Unassembled WGS sequence"/>
</dbReference>
<evidence type="ECO:0000256" key="1">
    <source>
        <dbReference type="SAM" id="MobiDB-lite"/>
    </source>
</evidence>
<sequence length="411" mass="46188">MLGTGIQFGRARGEDRFYDSVKARRSVHSLESDRPRKAHSDVTASRPSHLVNERAVDSVNREPENRVGSEETKKPAAVPSTPKHALKPLSNLNRFLLAITPSVPAQYPSKTAMRGLGTYGGEFRPYFILGDLWESFREWSAYGAGVPVLLNDNDSVVQYYVPYLSGIQIYADTPKPSAKSRQLGEDSDSDFRDSSSDGSSDYEPARGLKYMEEERNLGLSDDVHHWMGGLSLRDQPNVTQDGFSSDDGESVNSKGCLIFEYLERDPPFSREPLADKIFDLAFRFPELMTLRSCDMLSSSWISVAWYPIYRIPTGPTLKDLDACFLTYHFLRTPMEGVQRSQAPLPYLDEIDGGLKLSLTVFGLASYKFKGSLWTPNGGDERQSASSLLESADKWLRDLKVSQPDFLFFNRR</sequence>
<dbReference type="Pfam" id="PF05623">
    <property type="entry name" value="DUF789"/>
    <property type="match status" value="1"/>
</dbReference>
<dbReference type="PANTHER" id="PTHR31343">
    <property type="entry name" value="T15D22.8"/>
    <property type="match status" value="1"/>
</dbReference>
<dbReference type="AlphaFoldDB" id="A0AAE1MHU2"/>
<dbReference type="EMBL" id="JAWXYG010000010">
    <property type="protein sequence ID" value="KAK4260786.1"/>
    <property type="molecule type" value="Genomic_DNA"/>
</dbReference>
<gene>
    <name evidence="2" type="ORF">QN277_003857</name>
</gene>
<name>A0AAE1MHU2_9FABA</name>